<proteinExistence type="inferred from homology"/>
<evidence type="ECO:0000313" key="4">
    <source>
        <dbReference type="EMBL" id="AKO51117.1"/>
    </source>
</evidence>
<dbReference type="GO" id="GO:0008897">
    <property type="term" value="F:holo-[acyl-carrier-protein] synthase activity"/>
    <property type="evidence" value="ECO:0007669"/>
    <property type="project" value="InterPro"/>
</dbReference>
<feature type="domain" description="4'-phosphopantetheinyl transferase" evidence="3">
    <location>
        <begin position="100"/>
        <end position="167"/>
    </location>
</feature>
<dbReference type="RefSeq" id="WP_048383631.1">
    <property type="nucleotide sequence ID" value="NZ_CP011494.1"/>
</dbReference>
<dbReference type="PANTHER" id="PTHR12215:SF10">
    <property type="entry name" value="L-AMINOADIPATE-SEMIALDEHYDE DEHYDROGENASE-PHOSPHOPANTETHEINYL TRANSFERASE"/>
    <property type="match status" value="1"/>
</dbReference>
<comment type="similarity">
    <text evidence="1">Belongs to the P-Pant transferase superfamily. Gsp/Sfp/HetI/AcpT family.</text>
</comment>
<dbReference type="STRING" id="330734.ABA45_00675"/>
<dbReference type="InterPro" id="IPR008278">
    <property type="entry name" value="4-PPantetheinyl_Trfase_dom"/>
</dbReference>
<name>A0A0H4I7S3_9GAMM</name>
<keyword evidence="2 4" id="KW-0808">Transferase</keyword>
<dbReference type="Pfam" id="PF01648">
    <property type="entry name" value="ACPS"/>
    <property type="match status" value="1"/>
</dbReference>
<dbReference type="PANTHER" id="PTHR12215">
    <property type="entry name" value="PHOSPHOPANTETHEINE TRANSFERASE"/>
    <property type="match status" value="1"/>
</dbReference>
<dbReference type="KEGG" id="mpq:ABA45_00675"/>
<dbReference type="InterPro" id="IPR050559">
    <property type="entry name" value="P-Pant_transferase_sf"/>
</dbReference>
<sequence>MTPTVWLCHQTKSTHVELPSWLNASEYDRAVHCSDARRAGFLSSRWLIRQALAGASGETPSACSPCKGRPTESQYPPEWRLSLSHSSGIAACATNLQEEVGLDIEPCQRRPDWRKVVQRWFSPAEQEWLLAQDDALEFLKVWTLKEAWLKATGRGIAGNLQTLEVRRGFELCGDRYDNTRPWQACCIYVDGFLVTLVYRRLAVEAPETPLAWPSILLLKPPLSDYRLTPADTLDSLWEPLFQRPIRSMASRDS</sequence>
<organism evidence="4 5">
    <name type="scientific">Marinobacter psychrophilus</name>
    <dbReference type="NCBI Taxonomy" id="330734"/>
    <lineage>
        <taxon>Bacteria</taxon>
        <taxon>Pseudomonadati</taxon>
        <taxon>Pseudomonadota</taxon>
        <taxon>Gammaproteobacteria</taxon>
        <taxon>Pseudomonadales</taxon>
        <taxon>Marinobacteraceae</taxon>
        <taxon>Marinobacter</taxon>
    </lineage>
</organism>
<reference evidence="4 5" key="1">
    <citation type="submission" date="2015-05" db="EMBL/GenBank/DDBJ databases">
        <title>Complete genome of Marinobacter psychrophilus strain 20041T isolated from sea-ice of the Canadian Basin.</title>
        <authorList>
            <person name="Song L."/>
            <person name="Ren L."/>
            <person name="Yu Y."/>
            <person name="Wang X."/>
        </authorList>
    </citation>
    <scope>NUCLEOTIDE SEQUENCE [LARGE SCALE GENOMIC DNA]</scope>
    <source>
        <strain evidence="4 5">20041</strain>
    </source>
</reference>
<keyword evidence="5" id="KW-1185">Reference proteome</keyword>
<accession>A0A0H4I7S3</accession>
<evidence type="ECO:0000259" key="3">
    <source>
        <dbReference type="Pfam" id="PF01648"/>
    </source>
</evidence>
<dbReference type="GO" id="GO:0005829">
    <property type="term" value="C:cytosol"/>
    <property type="evidence" value="ECO:0007669"/>
    <property type="project" value="TreeGrafter"/>
</dbReference>
<dbReference type="PATRIC" id="fig|330734.3.peg.150"/>
<evidence type="ECO:0000313" key="5">
    <source>
        <dbReference type="Proteomes" id="UP000036406"/>
    </source>
</evidence>
<evidence type="ECO:0000256" key="1">
    <source>
        <dbReference type="ARBA" id="ARBA00010990"/>
    </source>
</evidence>
<gene>
    <name evidence="4" type="ORF">ABA45_00675</name>
</gene>
<dbReference type="GO" id="GO:0000287">
    <property type="term" value="F:magnesium ion binding"/>
    <property type="evidence" value="ECO:0007669"/>
    <property type="project" value="InterPro"/>
</dbReference>
<dbReference type="EMBL" id="CP011494">
    <property type="protein sequence ID" value="AKO51117.1"/>
    <property type="molecule type" value="Genomic_DNA"/>
</dbReference>
<dbReference type="AlphaFoldDB" id="A0A0H4I7S3"/>
<dbReference type="GO" id="GO:0019878">
    <property type="term" value="P:lysine biosynthetic process via aminoadipic acid"/>
    <property type="evidence" value="ECO:0007669"/>
    <property type="project" value="TreeGrafter"/>
</dbReference>
<dbReference type="InterPro" id="IPR037143">
    <property type="entry name" value="4-PPantetheinyl_Trfase_dom_sf"/>
</dbReference>
<dbReference type="Gene3D" id="3.90.470.20">
    <property type="entry name" value="4'-phosphopantetheinyl transferase domain"/>
    <property type="match status" value="1"/>
</dbReference>
<dbReference type="Proteomes" id="UP000036406">
    <property type="component" value="Chromosome"/>
</dbReference>
<evidence type="ECO:0000256" key="2">
    <source>
        <dbReference type="ARBA" id="ARBA00022679"/>
    </source>
</evidence>
<dbReference type="SUPFAM" id="SSF56214">
    <property type="entry name" value="4'-phosphopantetheinyl transferase"/>
    <property type="match status" value="2"/>
</dbReference>
<protein>
    <submittedName>
        <fullName evidence="4">4-phosphopantetheinyl transferase</fullName>
    </submittedName>
</protein>